<dbReference type="Pfam" id="PF01129">
    <property type="entry name" value="ART"/>
    <property type="match status" value="1"/>
</dbReference>
<evidence type="ECO:0000256" key="4">
    <source>
        <dbReference type="ARBA" id="ARBA00022695"/>
    </source>
</evidence>
<sequence>MMLITAALILIVTCDVALGRDHEVSVKGILDMALNSVDDQYDGCSKNMSDLVRTKYLHEEISVNKSGFGKAWRDGEEQNPGPQDDLTRNNCIAISVYTGSKVHNEFIIDVRIGKQAYKKQTFKWYSLQFFLTEAMQSLKKTQNKCKLSYRGTRDSFQQRNVLKKEIRFGSFASSSRVKNVAKRFGNLSCFEIYTCHGADVTKYSEHPREKEVLIPPYEKFIITAIRNGQKGDWCETVYTLKSSGIQSNLNCAVAPFDSQ</sequence>
<comment type="similarity">
    <text evidence="1 10">Belongs to the Arg-specific ADP-ribosyltransferase family.</text>
</comment>
<accession>A0A5A9NAI7</accession>
<dbReference type="SUPFAM" id="SSF56399">
    <property type="entry name" value="ADP-ribosylation"/>
    <property type="match status" value="1"/>
</dbReference>
<feature type="chain" id="PRO_5033904054" description="NAD(P)(+)--arginine ADP-ribosyltransferase" evidence="10">
    <location>
        <begin position="20"/>
        <end position="259"/>
    </location>
</feature>
<evidence type="ECO:0000256" key="6">
    <source>
        <dbReference type="ARBA" id="ARBA00022857"/>
    </source>
</evidence>
<dbReference type="InterPro" id="IPR000768">
    <property type="entry name" value="ART"/>
</dbReference>
<dbReference type="PANTHER" id="PTHR10339">
    <property type="entry name" value="ADP-RIBOSYLTRANSFERASE"/>
    <property type="match status" value="1"/>
</dbReference>
<feature type="signal peptide" evidence="10">
    <location>
        <begin position="1"/>
        <end position="19"/>
    </location>
</feature>
<reference evidence="11 13" key="1">
    <citation type="journal article" date="2019" name="Mol. Ecol. Resour.">
        <title>Chromosome-level genome assembly of Triplophysa tibetana, a fish adapted to the harsh high-altitude environment of the Tibetan Plateau.</title>
        <authorList>
            <person name="Yang X."/>
            <person name="Liu H."/>
            <person name="Ma Z."/>
            <person name="Zou Y."/>
            <person name="Zou M."/>
            <person name="Mao Y."/>
            <person name="Li X."/>
            <person name="Wang H."/>
            <person name="Chen T."/>
            <person name="Wang W."/>
            <person name="Yang R."/>
        </authorList>
    </citation>
    <scope>NUCLEOTIDE SEQUENCE [LARGE SCALE GENOMIC DNA]</scope>
    <source>
        <strain evidence="11">TTIB1903HZAU</strain>
        <tissue evidence="11">Muscle</tissue>
    </source>
</reference>
<keyword evidence="7 10" id="KW-0520">NAD</keyword>
<protein>
    <recommendedName>
        <fullName evidence="10">NAD(P)(+)--arginine ADP-ribosyltransferase</fullName>
        <ecNumber evidence="10">2.4.2.31</ecNumber>
    </recommendedName>
    <alternativeName>
        <fullName evidence="10">Mono(ADP-ribosyl)transferase</fullName>
    </alternativeName>
</protein>
<keyword evidence="6 10" id="KW-0521">NADP</keyword>
<evidence type="ECO:0000256" key="7">
    <source>
        <dbReference type="ARBA" id="ARBA00023027"/>
    </source>
</evidence>
<evidence type="ECO:0000313" key="11">
    <source>
        <dbReference type="EMBL" id="KAA0706081.1"/>
    </source>
</evidence>
<keyword evidence="13" id="KW-1185">Reference proteome</keyword>
<dbReference type="GO" id="GO:0003950">
    <property type="term" value="F:NAD+ poly-ADP-ribosyltransferase activity"/>
    <property type="evidence" value="ECO:0007669"/>
    <property type="project" value="TreeGrafter"/>
</dbReference>
<keyword evidence="2 10" id="KW-0328">Glycosyltransferase</keyword>
<evidence type="ECO:0000256" key="1">
    <source>
        <dbReference type="ARBA" id="ARBA00009558"/>
    </source>
</evidence>
<gene>
    <name evidence="12" type="ORF">E1301_Tti018377</name>
    <name evidence="11" type="ORF">E1301_Tti023370</name>
</gene>
<dbReference type="EMBL" id="SOYY01000021">
    <property type="protein sequence ID" value="KAA0706081.1"/>
    <property type="molecule type" value="Genomic_DNA"/>
</dbReference>
<dbReference type="GO" id="GO:0016779">
    <property type="term" value="F:nucleotidyltransferase activity"/>
    <property type="evidence" value="ECO:0007669"/>
    <property type="project" value="UniProtKB-KW"/>
</dbReference>
<organism evidence="11 13">
    <name type="scientific">Triplophysa tibetana</name>
    <dbReference type="NCBI Taxonomy" id="1572043"/>
    <lineage>
        <taxon>Eukaryota</taxon>
        <taxon>Metazoa</taxon>
        <taxon>Chordata</taxon>
        <taxon>Craniata</taxon>
        <taxon>Vertebrata</taxon>
        <taxon>Euteleostomi</taxon>
        <taxon>Actinopterygii</taxon>
        <taxon>Neopterygii</taxon>
        <taxon>Teleostei</taxon>
        <taxon>Ostariophysi</taxon>
        <taxon>Cypriniformes</taxon>
        <taxon>Nemacheilidae</taxon>
        <taxon>Triplophysa</taxon>
    </lineage>
</organism>
<dbReference type="Proteomes" id="UP000324632">
    <property type="component" value="Chromosome 21"/>
</dbReference>
<dbReference type="Gene3D" id="3.90.176.10">
    <property type="entry name" value="Toxin ADP-ribosyltransferase, Chain A, domain 1"/>
    <property type="match status" value="1"/>
</dbReference>
<keyword evidence="5 10" id="KW-0732">Signal</keyword>
<evidence type="ECO:0000256" key="3">
    <source>
        <dbReference type="ARBA" id="ARBA00022679"/>
    </source>
</evidence>
<evidence type="ECO:0000256" key="9">
    <source>
        <dbReference type="ARBA" id="ARBA00047597"/>
    </source>
</evidence>
<dbReference type="AlphaFoldDB" id="A0A5A9NAI7"/>
<evidence type="ECO:0000256" key="8">
    <source>
        <dbReference type="ARBA" id="ARBA00023157"/>
    </source>
</evidence>
<keyword evidence="4" id="KW-0548">Nucleotidyltransferase</keyword>
<dbReference type="PRINTS" id="PR00970">
    <property type="entry name" value="RIBTRNSFRASE"/>
</dbReference>
<evidence type="ECO:0000256" key="5">
    <source>
        <dbReference type="ARBA" id="ARBA00022729"/>
    </source>
</evidence>
<dbReference type="OrthoDB" id="423533at2759"/>
<evidence type="ECO:0000313" key="12">
    <source>
        <dbReference type="EMBL" id="KAA0706090.1"/>
    </source>
</evidence>
<proteinExistence type="inferred from homology"/>
<dbReference type="EC" id="2.4.2.31" evidence="10"/>
<dbReference type="InterPro" id="IPR050999">
    <property type="entry name" value="ADP-ribosyltransferase_ARG"/>
</dbReference>
<evidence type="ECO:0000313" key="13">
    <source>
        <dbReference type="Proteomes" id="UP000324632"/>
    </source>
</evidence>
<dbReference type="PROSITE" id="PS51996">
    <property type="entry name" value="TR_MART"/>
    <property type="match status" value="1"/>
</dbReference>
<evidence type="ECO:0000256" key="10">
    <source>
        <dbReference type="RuleBase" id="RU361228"/>
    </source>
</evidence>
<dbReference type="PANTHER" id="PTHR10339:SF27">
    <property type="entry name" value="NAD(P)(+)--ARGININE ADP-RIBOSYLTRANSFERASE"/>
    <property type="match status" value="1"/>
</dbReference>
<dbReference type="EMBL" id="SOYY01000021">
    <property type="protein sequence ID" value="KAA0706090.1"/>
    <property type="molecule type" value="Genomic_DNA"/>
</dbReference>
<comment type="catalytic activity">
    <reaction evidence="9 10">
        <text>L-arginyl-[protein] + NAD(+) = N(omega)-(ADP-D-ribosyl)-L-arginyl-[protein] + nicotinamide + H(+)</text>
        <dbReference type="Rhea" id="RHEA:19149"/>
        <dbReference type="Rhea" id="RHEA-COMP:10532"/>
        <dbReference type="Rhea" id="RHEA-COMP:15087"/>
        <dbReference type="ChEBI" id="CHEBI:15378"/>
        <dbReference type="ChEBI" id="CHEBI:17154"/>
        <dbReference type="ChEBI" id="CHEBI:29965"/>
        <dbReference type="ChEBI" id="CHEBI:57540"/>
        <dbReference type="ChEBI" id="CHEBI:142554"/>
        <dbReference type="EC" id="2.4.2.31"/>
    </reaction>
</comment>
<name>A0A5A9NAI7_9TELE</name>
<evidence type="ECO:0000256" key="2">
    <source>
        <dbReference type="ARBA" id="ARBA00022676"/>
    </source>
</evidence>
<comment type="caution">
    <text evidence="11">The sequence shown here is derived from an EMBL/GenBank/DDBJ whole genome shotgun (WGS) entry which is preliminary data.</text>
</comment>
<keyword evidence="8" id="KW-1015">Disulfide bond</keyword>
<keyword evidence="3 10" id="KW-0808">Transferase</keyword>
<dbReference type="GO" id="GO:0106274">
    <property type="term" value="F:NAD+-protein-arginine ADP-ribosyltransferase activity"/>
    <property type="evidence" value="ECO:0007669"/>
    <property type="project" value="UniProtKB-EC"/>
</dbReference>
<dbReference type="FunFam" id="3.90.176.10:FF:000001">
    <property type="entry name" value="NAD(P)(+)--arginine ADP-ribosyltransferase"/>
    <property type="match status" value="1"/>
</dbReference>